<feature type="non-terminal residue" evidence="1">
    <location>
        <position position="86"/>
    </location>
</feature>
<evidence type="ECO:0000313" key="1">
    <source>
        <dbReference type="EMBL" id="CAG8851739.1"/>
    </source>
</evidence>
<organism evidence="1 2">
    <name type="scientific">Racocetra persica</name>
    <dbReference type="NCBI Taxonomy" id="160502"/>
    <lineage>
        <taxon>Eukaryota</taxon>
        <taxon>Fungi</taxon>
        <taxon>Fungi incertae sedis</taxon>
        <taxon>Mucoromycota</taxon>
        <taxon>Glomeromycotina</taxon>
        <taxon>Glomeromycetes</taxon>
        <taxon>Diversisporales</taxon>
        <taxon>Gigasporaceae</taxon>
        <taxon>Racocetra</taxon>
    </lineage>
</organism>
<keyword evidence="2" id="KW-1185">Reference proteome</keyword>
<sequence>YLTLQILSIERIKMAQCLYFDATLVDLTVIELDDKNENISDRFTEDVYDAKQILLKSMISKVDQINIKETWQITDKQPENSQRKYF</sequence>
<protein>
    <submittedName>
        <fullName evidence="1">20995_t:CDS:1</fullName>
    </submittedName>
</protein>
<proteinExistence type="predicted"/>
<gene>
    <name evidence="1" type="ORF">RPERSI_LOCUS36715</name>
</gene>
<evidence type="ECO:0000313" key="2">
    <source>
        <dbReference type="Proteomes" id="UP000789920"/>
    </source>
</evidence>
<dbReference type="Proteomes" id="UP000789920">
    <property type="component" value="Unassembled WGS sequence"/>
</dbReference>
<dbReference type="EMBL" id="CAJVQC010177824">
    <property type="protein sequence ID" value="CAG8851739.1"/>
    <property type="molecule type" value="Genomic_DNA"/>
</dbReference>
<reference evidence="1" key="1">
    <citation type="submission" date="2021-06" db="EMBL/GenBank/DDBJ databases">
        <authorList>
            <person name="Kallberg Y."/>
            <person name="Tangrot J."/>
            <person name="Rosling A."/>
        </authorList>
    </citation>
    <scope>NUCLEOTIDE SEQUENCE</scope>
    <source>
        <strain evidence="1">MA461A</strain>
    </source>
</reference>
<name>A0ACA9SZW3_9GLOM</name>
<comment type="caution">
    <text evidence="1">The sequence shown here is derived from an EMBL/GenBank/DDBJ whole genome shotgun (WGS) entry which is preliminary data.</text>
</comment>
<accession>A0ACA9SZW3</accession>
<feature type="non-terminal residue" evidence="1">
    <location>
        <position position="1"/>
    </location>
</feature>